<evidence type="ECO:0000313" key="3">
    <source>
        <dbReference type="Proteomes" id="UP000606463"/>
    </source>
</evidence>
<sequence>MHKEFYYKLDIALNAVVRKGKELAQTERQVQEWLKDYLIMLTEIEKYAMDLKDIWEDPKADEALEKLNQIKEINDFEELKTSIKNLRDELAQVYENYLQEVISSKKRK</sequence>
<gene>
    <name evidence="2" type="ORF">EYH37_01130</name>
</gene>
<reference evidence="2" key="1">
    <citation type="journal article" date="2020" name="ISME J.">
        <title>Gammaproteobacteria mediating utilization of methyl-, sulfur- and petroleum organic compounds in deep ocean hydrothermal plumes.</title>
        <authorList>
            <person name="Zhou Z."/>
            <person name="Liu Y."/>
            <person name="Pan J."/>
            <person name="Cron B.R."/>
            <person name="Toner B.M."/>
            <person name="Anantharaman K."/>
            <person name="Breier J.A."/>
            <person name="Dick G.J."/>
            <person name="Li M."/>
        </authorList>
    </citation>
    <scope>NUCLEOTIDE SEQUENCE</scope>
    <source>
        <strain evidence="2">SZUA-1501</strain>
    </source>
</reference>
<organism evidence="2 3">
    <name type="scientific">Aquifex aeolicus</name>
    <dbReference type="NCBI Taxonomy" id="63363"/>
    <lineage>
        <taxon>Bacteria</taxon>
        <taxon>Pseudomonadati</taxon>
        <taxon>Aquificota</taxon>
        <taxon>Aquificia</taxon>
        <taxon>Aquificales</taxon>
        <taxon>Aquificaceae</taxon>
        <taxon>Aquifex</taxon>
    </lineage>
</organism>
<evidence type="ECO:0000256" key="1">
    <source>
        <dbReference type="SAM" id="Coils"/>
    </source>
</evidence>
<name>A0A9D1CFZ3_AQUAO</name>
<dbReference type="EMBL" id="DQVE01000012">
    <property type="protein sequence ID" value="HIP97958.1"/>
    <property type="molecule type" value="Genomic_DNA"/>
</dbReference>
<evidence type="ECO:0000313" key="2">
    <source>
        <dbReference type="EMBL" id="HIP97958.1"/>
    </source>
</evidence>
<feature type="coiled-coil region" evidence="1">
    <location>
        <begin position="60"/>
        <end position="96"/>
    </location>
</feature>
<protein>
    <submittedName>
        <fullName evidence="2">Uncharacterized protein</fullName>
    </submittedName>
</protein>
<accession>A0A9D1CFZ3</accession>
<comment type="caution">
    <text evidence="2">The sequence shown here is derived from an EMBL/GenBank/DDBJ whole genome shotgun (WGS) entry which is preliminary data.</text>
</comment>
<proteinExistence type="predicted"/>
<dbReference type="Proteomes" id="UP000606463">
    <property type="component" value="Unassembled WGS sequence"/>
</dbReference>
<keyword evidence="1" id="KW-0175">Coiled coil</keyword>
<dbReference type="AlphaFoldDB" id="A0A9D1CFZ3"/>